<evidence type="ECO:0008006" key="3">
    <source>
        <dbReference type="Google" id="ProtNLM"/>
    </source>
</evidence>
<sequence length="231" mass="25620">MSPRIWTVPMTFRHLRHLHLSCIEHEPGLCVLPSLPALETLALNFCCYCLDCPRNGRGPSTLIQFECLPQLRALSISGAHAESVIWCGQAVQLQKLEVTYSSHMDLHGLLACLGEDLEELHIADCEFVTGAPAPLIAFPALRRVQILESMSGLTPFCFADVPAATAFHVRIRPNDFEDLEDWSHVWGLLARQPVYLSLAGSRILRSPPDSASRLSQVASLPHVRLEGPNWP</sequence>
<organism evidence="1 2">
    <name type="scientific">Aspergillus bertholletiae</name>
    <dbReference type="NCBI Taxonomy" id="1226010"/>
    <lineage>
        <taxon>Eukaryota</taxon>
        <taxon>Fungi</taxon>
        <taxon>Dikarya</taxon>
        <taxon>Ascomycota</taxon>
        <taxon>Pezizomycotina</taxon>
        <taxon>Eurotiomycetes</taxon>
        <taxon>Eurotiomycetidae</taxon>
        <taxon>Eurotiales</taxon>
        <taxon>Aspergillaceae</taxon>
        <taxon>Aspergillus</taxon>
        <taxon>Aspergillus subgen. Circumdati</taxon>
    </lineage>
</organism>
<dbReference type="SUPFAM" id="SSF52047">
    <property type="entry name" value="RNI-like"/>
    <property type="match status" value="1"/>
</dbReference>
<name>A0A5N7ARB0_9EURO</name>
<proteinExistence type="predicted"/>
<accession>A0A5N7ARB0</accession>
<evidence type="ECO:0000313" key="2">
    <source>
        <dbReference type="Proteomes" id="UP000326198"/>
    </source>
</evidence>
<keyword evidence="2" id="KW-1185">Reference proteome</keyword>
<dbReference type="OrthoDB" id="4475229at2759"/>
<reference evidence="1 2" key="1">
    <citation type="submission" date="2019-04" db="EMBL/GenBank/DDBJ databases">
        <title>Friends and foes A comparative genomics studyof 23 Aspergillus species from section Flavi.</title>
        <authorList>
            <consortium name="DOE Joint Genome Institute"/>
            <person name="Kjaerbolling I."/>
            <person name="Vesth T."/>
            <person name="Frisvad J.C."/>
            <person name="Nybo J.L."/>
            <person name="Theobald S."/>
            <person name="Kildgaard S."/>
            <person name="Isbrandt T."/>
            <person name="Kuo A."/>
            <person name="Sato A."/>
            <person name="Lyhne E.K."/>
            <person name="Kogle M.E."/>
            <person name="Wiebenga A."/>
            <person name="Kun R.S."/>
            <person name="Lubbers R.J."/>
            <person name="Makela M.R."/>
            <person name="Barry K."/>
            <person name="Chovatia M."/>
            <person name="Clum A."/>
            <person name="Daum C."/>
            <person name="Haridas S."/>
            <person name="He G."/>
            <person name="LaButti K."/>
            <person name="Lipzen A."/>
            <person name="Mondo S."/>
            <person name="Riley R."/>
            <person name="Salamov A."/>
            <person name="Simmons B.A."/>
            <person name="Magnuson J.K."/>
            <person name="Henrissat B."/>
            <person name="Mortensen U.H."/>
            <person name="Larsen T.O."/>
            <person name="Devries R.P."/>
            <person name="Grigoriev I.V."/>
            <person name="Machida M."/>
            <person name="Baker S.E."/>
            <person name="Andersen M.R."/>
        </authorList>
    </citation>
    <scope>NUCLEOTIDE SEQUENCE [LARGE SCALE GENOMIC DNA]</scope>
    <source>
        <strain evidence="1 2">IBT 29228</strain>
    </source>
</reference>
<dbReference type="EMBL" id="ML736441">
    <property type="protein sequence ID" value="KAE8371300.1"/>
    <property type="molecule type" value="Genomic_DNA"/>
</dbReference>
<dbReference type="AlphaFoldDB" id="A0A5N7ARB0"/>
<dbReference type="Proteomes" id="UP000326198">
    <property type="component" value="Unassembled WGS sequence"/>
</dbReference>
<evidence type="ECO:0000313" key="1">
    <source>
        <dbReference type="EMBL" id="KAE8371300.1"/>
    </source>
</evidence>
<dbReference type="Gene3D" id="3.80.10.10">
    <property type="entry name" value="Ribonuclease Inhibitor"/>
    <property type="match status" value="1"/>
</dbReference>
<gene>
    <name evidence="1" type="ORF">BDV26DRAFT_135058</name>
</gene>
<protein>
    <recommendedName>
        <fullName evidence="3">F-box domain-containing protein</fullName>
    </recommendedName>
</protein>
<dbReference type="InterPro" id="IPR032675">
    <property type="entry name" value="LRR_dom_sf"/>
</dbReference>